<sequence length="62" mass="7080">MHINAKSQNDYFLYILKDDSSCSSGEISSSDDDAINDTDADANNYDYNDYNHNHNYNHDVSL</sequence>
<keyword evidence="3" id="KW-1185">Reference proteome</keyword>
<dbReference type="AlphaFoldDB" id="A0AAN8NQ69"/>
<reference evidence="2 3" key="1">
    <citation type="submission" date="2019-10" db="EMBL/GenBank/DDBJ databases">
        <authorList>
            <person name="Palmer J.M."/>
        </authorList>
    </citation>
    <scope>NUCLEOTIDE SEQUENCE [LARGE SCALE GENOMIC DNA]</scope>
    <source>
        <strain evidence="2 3">TWF506</strain>
    </source>
</reference>
<evidence type="ECO:0000313" key="3">
    <source>
        <dbReference type="Proteomes" id="UP001307849"/>
    </source>
</evidence>
<organism evidence="2 3">
    <name type="scientific">Arthrobotrys conoides</name>
    <dbReference type="NCBI Taxonomy" id="74498"/>
    <lineage>
        <taxon>Eukaryota</taxon>
        <taxon>Fungi</taxon>
        <taxon>Dikarya</taxon>
        <taxon>Ascomycota</taxon>
        <taxon>Pezizomycotina</taxon>
        <taxon>Orbiliomycetes</taxon>
        <taxon>Orbiliales</taxon>
        <taxon>Orbiliaceae</taxon>
        <taxon>Arthrobotrys</taxon>
    </lineage>
</organism>
<name>A0AAN8NQ69_9PEZI</name>
<gene>
    <name evidence="2" type="ORF">TWF506_011161</name>
</gene>
<evidence type="ECO:0000313" key="2">
    <source>
        <dbReference type="EMBL" id="KAK6506242.1"/>
    </source>
</evidence>
<protein>
    <submittedName>
        <fullName evidence="2">Uncharacterized protein</fullName>
    </submittedName>
</protein>
<comment type="caution">
    <text evidence="2">The sequence shown here is derived from an EMBL/GenBank/DDBJ whole genome shotgun (WGS) entry which is preliminary data.</text>
</comment>
<dbReference type="EMBL" id="JAVHJM010000009">
    <property type="protein sequence ID" value="KAK6506242.1"/>
    <property type="molecule type" value="Genomic_DNA"/>
</dbReference>
<evidence type="ECO:0000256" key="1">
    <source>
        <dbReference type="SAM" id="MobiDB-lite"/>
    </source>
</evidence>
<accession>A0AAN8NQ69</accession>
<feature type="compositionally biased region" description="Acidic residues" evidence="1">
    <location>
        <begin position="29"/>
        <end position="40"/>
    </location>
</feature>
<feature type="region of interest" description="Disordered" evidence="1">
    <location>
        <begin position="22"/>
        <end position="46"/>
    </location>
</feature>
<proteinExistence type="predicted"/>
<dbReference type="Proteomes" id="UP001307849">
    <property type="component" value="Unassembled WGS sequence"/>
</dbReference>